<dbReference type="AlphaFoldDB" id="A0AAV9C6W1"/>
<dbReference type="InterPro" id="IPR011990">
    <property type="entry name" value="TPR-like_helical_dom_sf"/>
</dbReference>
<keyword evidence="5" id="KW-1185">Reference proteome</keyword>
<evidence type="ECO:0008006" key="6">
    <source>
        <dbReference type="Google" id="ProtNLM"/>
    </source>
</evidence>
<dbReference type="NCBIfam" id="TIGR00756">
    <property type="entry name" value="PPR"/>
    <property type="match status" value="1"/>
</dbReference>
<dbReference type="Gene3D" id="1.25.40.10">
    <property type="entry name" value="Tetratricopeptide repeat domain"/>
    <property type="match status" value="1"/>
</dbReference>
<accession>A0AAV9C6W1</accession>
<name>A0AAV9C6W1_ACOCL</name>
<evidence type="ECO:0000256" key="1">
    <source>
        <dbReference type="ARBA" id="ARBA00007626"/>
    </source>
</evidence>
<dbReference type="PANTHER" id="PTHR47941">
    <property type="entry name" value="PENTATRICOPEPTIDE REPEAT-CONTAINING PROTEIN 3, MITOCHONDRIAL"/>
    <property type="match status" value="1"/>
</dbReference>
<reference evidence="4" key="2">
    <citation type="submission" date="2023-06" db="EMBL/GenBank/DDBJ databases">
        <authorList>
            <person name="Ma L."/>
            <person name="Liu K.-W."/>
            <person name="Li Z."/>
            <person name="Hsiao Y.-Y."/>
            <person name="Qi Y."/>
            <person name="Fu T."/>
            <person name="Tang G."/>
            <person name="Zhang D."/>
            <person name="Sun W.-H."/>
            <person name="Liu D.-K."/>
            <person name="Li Y."/>
            <person name="Chen G.-Z."/>
            <person name="Liu X.-D."/>
            <person name="Liao X.-Y."/>
            <person name="Jiang Y.-T."/>
            <person name="Yu X."/>
            <person name="Hao Y."/>
            <person name="Huang J."/>
            <person name="Zhao X.-W."/>
            <person name="Ke S."/>
            <person name="Chen Y.-Y."/>
            <person name="Wu W.-L."/>
            <person name="Hsu J.-L."/>
            <person name="Lin Y.-F."/>
            <person name="Huang M.-D."/>
            <person name="Li C.-Y."/>
            <person name="Huang L."/>
            <person name="Wang Z.-W."/>
            <person name="Zhao X."/>
            <person name="Zhong W.-Y."/>
            <person name="Peng D.-H."/>
            <person name="Ahmad S."/>
            <person name="Lan S."/>
            <person name="Zhang J.-S."/>
            <person name="Tsai W.-C."/>
            <person name="Van De Peer Y."/>
            <person name="Liu Z.-J."/>
        </authorList>
    </citation>
    <scope>NUCLEOTIDE SEQUENCE</scope>
    <source>
        <strain evidence="4">CP</strain>
        <tissue evidence="4">Leaves</tissue>
    </source>
</reference>
<dbReference type="PROSITE" id="PS51375">
    <property type="entry name" value="PPR"/>
    <property type="match status" value="1"/>
</dbReference>
<evidence type="ECO:0000256" key="3">
    <source>
        <dbReference type="PROSITE-ProRule" id="PRU00708"/>
    </source>
</evidence>
<keyword evidence="2" id="KW-0677">Repeat</keyword>
<evidence type="ECO:0000313" key="4">
    <source>
        <dbReference type="EMBL" id="KAK1284334.1"/>
    </source>
</evidence>
<proteinExistence type="inferred from homology"/>
<dbReference type="Proteomes" id="UP001180020">
    <property type="component" value="Unassembled WGS sequence"/>
</dbReference>
<dbReference type="InterPro" id="IPR002885">
    <property type="entry name" value="PPR_rpt"/>
</dbReference>
<gene>
    <name evidence="4" type="ORF">QJS10_CPB21g00643</name>
</gene>
<evidence type="ECO:0000313" key="5">
    <source>
        <dbReference type="Proteomes" id="UP001180020"/>
    </source>
</evidence>
<comment type="similarity">
    <text evidence="1">Belongs to the PPR family. P subfamily.</text>
</comment>
<organism evidence="4 5">
    <name type="scientific">Acorus calamus</name>
    <name type="common">Sweet flag</name>
    <dbReference type="NCBI Taxonomy" id="4465"/>
    <lineage>
        <taxon>Eukaryota</taxon>
        <taxon>Viridiplantae</taxon>
        <taxon>Streptophyta</taxon>
        <taxon>Embryophyta</taxon>
        <taxon>Tracheophyta</taxon>
        <taxon>Spermatophyta</taxon>
        <taxon>Magnoliopsida</taxon>
        <taxon>Liliopsida</taxon>
        <taxon>Acoraceae</taxon>
        <taxon>Acorus</taxon>
    </lineage>
</organism>
<evidence type="ECO:0000256" key="2">
    <source>
        <dbReference type="ARBA" id="ARBA00022737"/>
    </source>
</evidence>
<protein>
    <recommendedName>
        <fullName evidence="6">Pentatricopeptide repeat-containing protein</fullName>
    </recommendedName>
</protein>
<dbReference type="Pfam" id="PF12854">
    <property type="entry name" value="PPR_1"/>
    <property type="match status" value="1"/>
</dbReference>
<comment type="caution">
    <text evidence="4">The sequence shown here is derived from an EMBL/GenBank/DDBJ whole genome shotgun (WGS) entry which is preliminary data.</text>
</comment>
<reference evidence="4" key="1">
    <citation type="journal article" date="2023" name="Nat. Commun.">
        <title>Diploid and tetraploid genomes of Acorus and the evolution of monocots.</title>
        <authorList>
            <person name="Ma L."/>
            <person name="Liu K.W."/>
            <person name="Li Z."/>
            <person name="Hsiao Y.Y."/>
            <person name="Qi Y."/>
            <person name="Fu T."/>
            <person name="Tang G.D."/>
            <person name="Zhang D."/>
            <person name="Sun W.H."/>
            <person name="Liu D.K."/>
            <person name="Li Y."/>
            <person name="Chen G.Z."/>
            <person name="Liu X.D."/>
            <person name="Liao X.Y."/>
            <person name="Jiang Y.T."/>
            <person name="Yu X."/>
            <person name="Hao Y."/>
            <person name="Huang J."/>
            <person name="Zhao X.W."/>
            <person name="Ke S."/>
            <person name="Chen Y.Y."/>
            <person name="Wu W.L."/>
            <person name="Hsu J.L."/>
            <person name="Lin Y.F."/>
            <person name="Huang M.D."/>
            <person name="Li C.Y."/>
            <person name="Huang L."/>
            <person name="Wang Z.W."/>
            <person name="Zhao X."/>
            <person name="Zhong W.Y."/>
            <person name="Peng D.H."/>
            <person name="Ahmad S."/>
            <person name="Lan S."/>
            <person name="Zhang J.S."/>
            <person name="Tsai W.C."/>
            <person name="Van de Peer Y."/>
            <person name="Liu Z.J."/>
        </authorList>
    </citation>
    <scope>NUCLEOTIDE SEQUENCE</scope>
    <source>
        <strain evidence="4">CP</strain>
    </source>
</reference>
<sequence>MFTKMTKEGISPDSFTYRVLIEGFCLIGEVDEAYKFLARSIEEELIPSMATFGKLLNRLCVDDNTYDAVGIVRIMVSKGVVPEVVNTIFNADKRRIAAPKILVEELLKRGGFCTPWNNRHARCQTDEFGVSAGKWCCFHVLLGYLVAKISVLAGANKNVKTEKGD</sequence>
<feature type="repeat" description="PPR" evidence="3">
    <location>
        <begin position="13"/>
        <end position="47"/>
    </location>
</feature>
<dbReference type="EMBL" id="JAUJYO010000021">
    <property type="protein sequence ID" value="KAK1284334.1"/>
    <property type="molecule type" value="Genomic_DNA"/>
</dbReference>